<dbReference type="SMART" id="SM00421">
    <property type="entry name" value="HTH_LUXR"/>
    <property type="match status" value="1"/>
</dbReference>
<name>A0ABN2PYU9_9PSEU</name>
<keyword evidence="2" id="KW-0067">ATP-binding</keyword>
<dbReference type="Gene3D" id="1.10.10.10">
    <property type="entry name" value="Winged helix-like DNA-binding domain superfamily/Winged helix DNA-binding domain"/>
    <property type="match status" value="1"/>
</dbReference>
<dbReference type="Proteomes" id="UP001501116">
    <property type="component" value="Unassembled WGS sequence"/>
</dbReference>
<sequence>MAAVDDAPWRMTGRDDLVTELSDGARNAASPLTVVTGDAGAGHTSLLRAVEAELTADGVTAVPITCARADRDLPYAVLFRVLTRFGALEDGPAVARWPVRRLVAKLSESAPSESSATAAELATAVFAVVRHQAPVVLIDDAHWLDPATARVFGQLARFFGTGACTVVAAMHWSGSAPRPAADLFADLAEDGLVRRVLLRPLTEHQSAKVLTDVLRARPDTDLVRELWAESRGNPSGLTTAVTGYQASGRIRVADRTAYLLPWPHPLALPENHPLLGPVHDAGPHGIAVAGATAVLAPLGELAPRLAATALGLDQEEVQTALRRLVDARVLVRGGRNRLRFRLPLLRAALEAGLPPYRRRKLAALAVEAVWDGTGHIDGELADVALPDWLADAGSLVDPDRSSGELLARGGAMLFTDGVLAERWLDAATHRVRDPVMKAHSLMAVSAAKAVHQRPGAATTTLTVLTEHAAHLSPEQVHEMAIVYLTGLCAEADERALGEIADGRAAPLPGGPAVAAVNKAFALMLLARWREGRDHLVATADVWRGGSAVTADFGEMFLGGAGVMLGDLRQLRRMLDDPGLWRARHLPQHRFEQIRYEANMLLMLGELGAATHLLESTGTPVKSLPGPDRFMVKWLRGEWRDAMEVARRSIVDGVTSARPLAPVKMLHGAIRILGGQGWMSRAAEMAASARAAHRHLSHLIDHAEAMTLRVRGDQVGATALLRSALRSADDSGFVLGTEQMWAELAAAEHNLGNREAAVRAVERGRGLAESLGTDRARIAYLLARAQVLGDLTAGEEAVRLAEERPEMPHENGNAFMRAAMVGVRPKQLLPRAYELFGEVDALLWRARLRARMRERGVPVPGRAITTLENERLLAILVAEGLSNREVASTLGTSEKSVEGQLTRLFSRIGYHSRVELAAAALTGEFPG</sequence>
<evidence type="ECO:0000259" key="3">
    <source>
        <dbReference type="PROSITE" id="PS50043"/>
    </source>
</evidence>
<dbReference type="InterPro" id="IPR036388">
    <property type="entry name" value="WH-like_DNA-bd_sf"/>
</dbReference>
<proteinExistence type="predicted"/>
<dbReference type="PROSITE" id="PS50043">
    <property type="entry name" value="HTH_LUXR_2"/>
    <property type="match status" value="1"/>
</dbReference>
<dbReference type="Pfam" id="PF13191">
    <property type="entry name" value="AAA_16"/>
    <property type="match status" value="1"/>
</dbReference>
<accession>A0ABN2PYU9</accession>
<dbReference type="SUPFAM" id="SSF46894">
    <property type="entry name" value="C-terminal effector domain of the bipartite response regulators"/>
    <property type="match status" value="1"/>
</dbReference>
<keyword evidence="1" id="KW-0547">Nucleotide-binding</keyword>
<evidence type="ECO:0000313" key="5">
    <source>
        <dbReference type="Proteomes" id="UP001501116"/>
    </source>
</evidence>
<feature type="domain" description="HTH luxR-type" evidence="3">
    <location>
        <begin position="859"/>
        <end position="923"/>
    </location>
</feature>
<dbReference type="Pfam" id="PF00196">
    <property type="entry name" value="GerE"/>
    <property type="match status" value="1"/>
</dbReference>
<keyword evidence="5" id="KW-1185">Reference proteome</keyword>
<evidence type="ECO:0000256" key="1">
    <source>
        <dbReference type="ARBA" id="ARBA00022741"/>
    </source>
</evidence>
<comment type="caution">
    <text evidence="4">The sequence shown here is derived from an EMBL/GenBank/DDBJ whole genome shotgun (WGS) entry which is preliminary data.</text>
</comment>
<organism evidence="4 5">
    <name type="scientific">Amycolatopsis minnesotensis</name>
    <dbReference type="NCBI Taxonomy" id="337894"/>
    <lineage>
        <taxon>Bacteria</taxon>
        <taxon>Bacillati</taxon>
        <taxon>Actinomycetota</taxon>
        <taxon>Actinomycetes</taxon>
        <taxon>Pseudonocardiales</taxon>
        <taxon>Pseudonocardiaceae</taxon>
        <taxon>Amycolatopsis</taxon>
    </lineage>
</organism>
<evidence type="ECO:0000256" key="2">
    <source>
        <dbReference type="ARBA" id="ARBA00022840"/>
    </source>
</evidence>
<dbReference type="InterPro" id="IPR000792">
    <property type="entry name" value="Tscrpt_reg_LuxR_C"/>
</dbReference>
<gene>
    <name evidence="4" type="ORF">GCM10009754_02470</name>
</gene>
<dbReference type="EMBL" id="BAAANN010000001">
    <property type="protein sequence ID" value="GAA1938937.1"/>
    <property type="molecule type" value="Genomic_DNA"/>
</dbReference>
<dbReference type="CDD" id="cd06170">
    <property type="entry name" value="LuxR_C_like"/>
    <property type="match status" value="1"/>
</dbReference>
<dbReference type="SUPFAM" id="SSF52540">
    <property type="entry name" value="P-loop containing nucleoside triphosphate hydrolases"/>
    <property type="match status" value="1"/>
</dbReference>
<dbReference type="PANTHER" id="PTHR16305:SF35">
    <property type="entry name" value="TRANSCRIPTIONAL ACTIVATOR DOMAIN"/>
    <property type="match status" value="1"/>
</dbReference>
<dbReference type="PANTHER" id="PTHR16305">
    <property type="entry name" value="TESTICULAR SOLUBLE ADENYLYL CYCLASE"/>
    <property type="match status" value="1"/>
</dbReference>
<dbReference type="InterPro" id="IPR027417">
    <property type="entry name" value="P-loop_NTPase"/>
</dbReference>
<dbReference type="InterPro" id="IPR041664">
    <property type="entry name" value="AAA_16"/>
</dbReference>
<reference evidence="4 5" key="1">
    <citation type="journal article" date="2019" name="Int. J. Syst. Evol. Microbiol.">
        <title>The Global Catalogue of Microorganisms (GCM) 10K type strain sequencing project: providing services to taxonomists for standard genome sequencing and annotation.</title>
        <authorList>
            <consortium name="The Broad Institute Genomics Platform"/>
            <consortium name="The Broad Institute Genome Sequencing Center for Infectious Disease"/>
            <person name="Wu L."/>
            <person name="Ma J."/>
        </authorList>
    </citation>
    <scope>NUCLEOTIDE SEQUENCE [LARGE SCALE GENOMIC DNA]</scope>
    <source>
        <strain evidence="4 5">JCM 14545</strain>
    </source>
</reference>
<evidence type="ECO:0000313" key="4">
    <source>
        <dbReference type="EMBL" id="GAA1938937.1"/>
    </source>
</evidence>
<dbReference type="InterPro" id="IPR016032">
    <property type="entry name" value="Sig_transdc_resp-reg_C-effctor"/>
</dbReference>
<protein>
    <submittedName>
        <fullName evidence="4">LuxR family transcriptional regulator</fullName>
    </submittedName>
</protein>